<comment type="similarity">
    <text evidence="1">Belongs to the 'GDXG' lipolytic enzyme family.</text>
</comment>
<evidence type="ECO:0000256" key="1">
    <source>
        <dbReference type="ARBA" id="ARBA00010515"/>
    </source>
</evidence>
<dbReference type="InterPro" id="IPR002168">
    <property type="entry name" value="Lipase_GDXG_HIS_AS"/>
</dbReference>
<protein>
    <submittedName>
        <fullName evidence="4">Unannotated protein</fullName>
    </submittedName>
</protein>
<dbReference type="PANTHER" id="PTHR48081:SF30">
    <property type="entry name" value="ACETYL-HYDROLASE LIPR-RELATED"/>
    <property type="match status" value="1"/>
</dbReference>
<dbReference type="EMBL" id="CAEZXX010000061">
    <property type="protein sequence ID" value="CAB4708940.1"/>
    <property type="molecule type" value="Genomic_DNA"/>
</dbReference>
<dbReference type="GO" id="GO:0004806">
    <property type="term" value="F:triacylglycerol lipase activity"/>
    <property type="evidence" value="ECO:0007669"/>
    <property type="project" value="TreeGrafter"/>
</dbReference>
<dbReference type="SUPFAM" id="SSF53474">
    <property type="entry name" value="alpha/beta-Hydrolases"/>
    <property type="match status" value="1"/>
</dbReference>
<dbReference type="AlphaFoldDB" id="A0A6J6QB19"/>
<keyword evidence="2" id="KW-0378">Hydrolase</keyword>
<evidence type="ECO:0000313" key="5">
    <source>
        <dbReference type="EMBL" id="CAB4742383.1"/>
    </source>
</evidence>
<proteinExistence type="inferred from homology"/>
<accession>A0A6J6QB19</accession>
<sequence>MASPQAEEYLAKARKYREKLRAAGDPIPASAAEFRKADQFMDLLTGEPTSVTFEVGTVGDIPGQWVIPNDVDRSSVLLYLHGGGYVMGSSDTHRKMVGHLANAIGIQAFVADYRLAPEHPYPAAVRDAVAVFRGLLADGIRPNRIVVGGDSAGGGLTIAMLLSLRDDGRPLPAAAMLLSPWTDLALTGESLESREQTDVTVTAAGARKMAEYYLGSAKVRAPLASPLYADLRGMPPTRIQVGADEILLDDSVRIAEKLKNSRVDVTIEVFPEMQHVFQFGAGTLPEADDAIARLGEFARRHLGV</sequence>
<evidence type="ECO:0000313" key="4">
    <source>
        <dbReference type="EMBL" id="CAB4708940.1"/>
    </source>
</evidence>
<dbReference type="InterPro" id="IPR050300">
    <property type="entry name" value="GDXG_lipolytic_enzyme"/>
</dbReference>
<dbReference type="InterPro" id="IPR013094">
    <property type="entry name" value="AB_hydrolase_3"/>
</dbReference>
<organism evidence="4">
    <name type="scientific">freshwater metagenome</name>
    <dbReference type="NCBI Taxonomy" id="449393"/>
    <lineage>
        <taxon>unclassified sequences</taxon>
        <taxon>metagenomes</taxon>
        <taxon>ecological metagenomes</taxon>
    </lineage>
</organism>
<dbReference type="PROSITE" id="PS01173">
    <property type="entry name" value="LIPASE_GDXG_HIS"/>
    <property type="match status" value="1"/>
</dbReference>
<gene>
    <name evidence="4" type="ORF">UFOPK2602_01030</name>
    <name evidence="5" type="ORF">UFOPK2806_00469</name>
    <name evidence="6" type="ORF">UFOPK4306_00779</name>
</gene>
<dbReference type="EMBL" id="CAEZYY010000004">
    <property type="protein sequence ID" value="CAB4742383.1"/>
    <property type="molecule type" value="Genomic_DNA"/>
</dbReference>
<evidence type="ECO:0000259" key="3">
    <source>
        <dbReference type="Pfam" id="PF07859"/>
    </source>
</evidence>
<dbReference type="Pfam" id="PF07859">
    <property type="entry name" value="Abhydrolase_3"/>
    <property type="match status" value="1"/>
</dbReference>
<dbReference type="PANTHER" id="PTHR48081">
    <property type="entry name" value="AB HYDROLASE SUPERFAMILY PROTEIN C4A8.06C"/>
    <property type="match status" value="1"/>
</dbReference>
<dbReference type="InterPro" id="IPR029058">
    <property type="entry name" value="AB_hydrolase_fold"/>
</dbReference>
<reference evidence="4" key="1">
    <citation type="submission" date="2020-05" db="EMBL/GenBank/DDBJ databases">
        <authorList>
            <person name="Chiriac C."/>
            <person name="Salcher M."/>
            <person name="Ghai R."/>
            <person name="Kavagutti S V."/>
        </authorList>
    </citation>
    <scope>NUCLEOTIDE SEQUENCE</scope>
</reference>
<dbReference type="EMBL" id="CAFBQP010000023">
    <property type="protein sequence ID" value="CAB5058437.1"/>
    <property type="molecule type" value="Genomic_DNA"/>
</dbReference>
<name>A0A6J6QB19_9ZZZZ</name>
<evidence type="ECO:0000256" key="2">
    <source>
        <dbReference type="ARBA" id="ARBA00022801"/>
    </source>
</evidence>
<feature type="domain" description="Alpha/beta hydrolase fold-3" evidence="3">
    <location>
        <begin position="77"/>
        <end position="278"/>
    </location>
</feature>
<evidence type="ECO:0000313" key="6">
    <source>
        <dbReference type="EMBL" id="CAB5058437.1"/>
    </source>
</evidence>
<dbReference type="Gene3D" id="3.40.50.1820">
    <property type="entry name" value="alpha/beta hydrolase"/>
    <property type="match status" value="1"/>
</dbReference>